<dbReference type="InterPro" id="IPR025723">
    <property type="entry name" value="ArsA/GET3_ATPase-like"/>
</dbReference>
<keyword evidence="5" id="KW-1185">Reference proteome</keyword>
<dbReference type="PANTHER" id="PTHR10803:SF3">
    <property type="entry name" value="ATPASE GET3"/>
    <property type="match status" value="1"/>
</dbReference>
<name>A0ABR5IEA5_9ACTN</name>
<dbReference type="EMBL" id="LDTZ01000015">
    <property type="protein sequence ID" value="KNA91913.1"/>
    <property type="molecule type" value="Genomic_DNA"/>
</dbReference>
<evidence type="ECO:0000259" key="3">
    <source>
        <dbReference type="Pfam" id="PF17886"/>
    </source>
</evidence>
<proteinExistence type="inferred from homology"/>
<evidence type="ECO:0000259" key="2">
    <source>
        <dbReference type="Pfam" id="PF02374"/>
    </source>
</evidence>
<gene>
    <name evidence="4" type="ORF">ABW18_06890</name>
</gene>
<accession>A0ABR5IEA5</accession>
<dbReference type="Proteomes" id="UP000037247">
    <property type="component" value="Unassembled WGS sequence"/>
</dbReference>
<evidence type="ECO:0000256" key="1">
    <source>
        <dbReference type="ARBA" id="ARBA00011040"/>
    </source>
</evidence>
<evidence type="ECO:0000313" key="4">
    <source>
        <dbReference type="EMBL" id="KNA91913.1"/>
    </source>
</evidence>
<sequence length="393" mass="42462">MVFGPGGSGVTAVAAAGAVSRPRARRPEVRSPLAADRHTLLVTVDRCSPVPDILGVFRSPNDAVAVSSHLHLLCLERLTSATTSWALFAELLADTVRRSKITLPFVDTLAGIDQAEVTSLPGVEDALLLRRIRDEAVSGQWQRIVVDLSGMGDPYQLLDAPSTLRHSLDRLWPRHRRLAAAADRPAVAQLTTAVDTIDRDCADVAELLRDADTTAAHLVVGSGYRGARLLPHQLASIDLLGLPLRTIYLDDATAESGRRELVPDEIDIAPGVDIRGVAALDTPLERPARLKKLGVTLLAPSGRAHGSSALSVVGDEADGLDTTYELSWPQTLPDPGRFMLGRSGDDLLVTVDGLRHCLPLPSVLRRCVVDDADWDGQQVRIRFRPDPAVWPRR</sequence>
<dbReference type="InterPro" id="IPR040612">
    <property type="entry name" value="ArsA_HSP20-like"/>
</dbReference>
<evidence type="ECO:0000313" key="5">
    <source>
        <dbReference type="Proteomes" id="UP000037247"/>
    </source>
</evidence>
<dbReference type="PANTHER" id="PTHR10803">
    <property type="entry name" value="ARSENICAL PUMP-DRIVING ATPASE ARSENITE-TRANSLOCATING ATPASE"/>
    <property type="match status" value="1"/>
</dbReference>
<protein>
    <submittedName>
        <fullName evidence="4">Chromosome partitioning protein ParA</fullName>
    </submittedName>
</protein>
<dbReference type="Gene3D" id="2.60.40.790">
    <property type="match status" value="1"/>
</dbReference>
<comment type="caution">
    <text evidence="4">The sequence shown here is derived from an EMBL/GenBank/DDBJ whole genome shotgun (WGS) entry which is preliminary data.</text>
</comment>
<organism evidence="4 5">
    <name type="scientific">Gordonia jacobaea</name>
    <dbReference type="NCBI Taxonomy" id="122202"/>
    <lineage>
        <taxon>Bacteria</taxon>
        <taxon>Bacillati</taxon>
        <taxon>Actinomycetota</taxon>
        <taxon>Actinomycetes</taxon>
        <taxon>Mycobacteriales</taxon>
        <taxon>Gordoniaceae</taxon>
        <taxon>Gordonia</taxon>
    </lineage>
</organism>
<dbReference type="InterPro" id="IPR008978">
    <property type="entry name" value="HSP20-like_chaperone"/>
</dbReference>
<reference evidence="4 5" key="1">
    <citation type="submission" date="2015-05" db="EMBL/GenBank/DDBJ databases">
        <title>Draft genome sequence of the bacterium Gordonia jacobaea a new member of the Gordonia genus.</title>
        <authorList>
            <person name="Jimenez-Galisteo G."/>
            <person name="Dominguez A."/>
            <person name="Munoz E."/>
            <person name="Vinas M."/>
        </authorList>
    </citation>
    <scope>NUCLEOTIDE SEQUENCE [LARGE SCALE GENOMIC DNA]</scope>
    <source>
        <strain evidence="5">mv1</strain>
    </source>
</reference>
<feature type="domain" description="ArsA HSP20-like" evidence="3">
    <location>
        <begin position="323"/>
        <end position="383"/>
    </location>
</feature>
<feature type="domain" description="ArsA/GET3 Anion-transporting ATPase-like" evidence="2">
    <location>
        <begin position="2"/>
        <end position="220"/>
    </location>
</feature>
<dbReference type="RefSeq" id="WP_049698252.1">
    <property type="nucleotide sequence ID" value="NZ_LDTZ01000015.1"/>
</dbReference>
<dbReference type="Pfam" id="PF02374">
    <property type="entry name" value="ArsA_ATPase"/>
    <property type="match status" value="1"/>
</dbReference>
<dbReference type="Gene3D" id="3.40.50.300">
    <property type="entry name" value="P-loop containing nucleotide triphosphate hydrolases"/>
    <property type="match status" value="1"/>
</dbReference>
<dbReference type="Pfam" id="PF17886">
    <property type="entry name" value="ArsA_HSP20"/>
    <property type="match status" value="1"/>
</dbReference>
<comment type="similarity">
    <text evidence="1">Belongs to the arsA ATPase family.</text>
</comment>
<dbReference type="InterPro" id="IPR016300">
    <property type="entry name" value="ATPase_ArsA/GET3"/>
</dbReference>
<dbReference type="InterPro" id="IPR027417">
    <property type="entry name" value="P-loop_NTPase"/>
</dbReference>